<reference evidence="1 2" key="1">
    <citation type="submission" date="2014-06" db="EMBL/GenBank/DDBJ databases">
        <title>Evolutionary Origins and Diversification of the Mycorrhizal Mutualists.</title>
        <authorList>
            <consortium name="DOE Joint Genome Institute"/>
            <consortium name="Mycorrhizal Genomics Consortium"/>
            <person name="Kohler A."/>
            <person name="Kuo A."/>
            <person name="Nagy L.G."/>
            <person name="Floudas D."/>
            <person name="Copeland A."/>
            <person name="Barry K.W."/>
            <person name="Cichocki N."/>
            <person name="Veneault-Fourrey C."/>
            <person name="LaButti K."/>
            <person name="Lindquist E.A."/>
            <person name="Lipzen A."/>
            <person name="Lundell T."/>
            <person name="Morin E."/>
            <person name="Murat C."/>
            <person name="Riley R."/>
            <person name="Ohm R."/>
            <person name="Sun H."/>
            <person name="Tunlid A."/>
            <person name="Henrissat B."/>
            <person name="Grigoriev I.V."/>
            <person name="Hibbett D.S."/>
            <person name="Martin F."/>
        </authorList>
    </citation>
    <scope>NUCLEOTIDE SEQUENCE [LARGE SCALE GENOMIC DNA]</scope>
    <source>
        <strain evidence="1 2">SS14</strain>
    </source>
</reference>
<proteinExistence type="predicted"/>
<dbReference type="HOGENOM" id="CLU_561609_0_0_1"/>
<dbReference type="Proteomes" id="UP000054279">
    <property type="component" value="Unassembled WGS sequence"/>
</dbReference>
<accession>A0A0C9UXV1</accession>
<keyword evidence="2" id="KW-1185">Reference proteome</keyword>
<dbReference type="EMBL" id="KN837150">
    <property type="protein sequence ID" value="KIJ39729.1"/>
    <property type="molecule type" value="Genomic_DNA"/>
</dbReference>
<evidence type="ECO:0000313" key="1">
    <source>
        <dbReference type="EMBL" id="KIJ39729.1"/>
    </source>
</evidence>
<dbReference type="AlphaFoldDB" id="A0A0C9UXV1"/>
<protein>
    <submittedName>
        <fullName evidence="1">Uncharacterized protein</fullName>
    </submittedName>
</protein>
<organism evidence="1 2">
    <name type="scientific">Sphaerobolus stellatus (strain SS14)</name>
    <dbReference type="NCBI Taxonomy" id="990650"/>
    <lineage>
        <taxon>Eukaryota</taxon>
        <taxon>Fungi</taxon>
        <taxon>Dikarya</taxon>
        <taxon>Basidiomycota</taxon>
        <taxon>Agaricomycotina</taxon>
        <taxon>Agaricomycetes</taxon>
        <taxon>Phallomycetidae</taxon>
        <taxon>Geastrales</taxon>
        <taxon>Sphaerobolaceae</taxon>
        <taxon>Sphaerobolus</taxon>
    </lineage>
</organism>
<name>A0A0C9UXV1_SPHS4</name>
<gene>
    <name evidence="1" type="ORF">M422DRAFT_257562</name>
</gene>
<sequence length="559" mass="64797">MQHQQNNLLLAKVMAIELRLSTSNPLTGGNDDNDGVDNDYYQLKPADIRLTKTLVSRKTTVGEYLVTVHLRSNQRSATYGRYSTRHITFQLAAEYRHSQDAGAGLSYLANIFSTLFTSFGVHGTPVRYYKSDMNRLQIRKYRSNDNRIVVAIEAKMTEESTIYYVTLRIPIYSESSYSEDILGKIESLDLRGHSNQDQKIALLNTFLSLVHLDREEYRTWKNFPLGGLILQHDLPNFEDYREVAVLYSQWHLDGDTSVSVDKIYETKYSTKCIRIRFPGTLETSDSSVTLEFFVEKPIPGIGNDYSPFLAQINLIVANIKIAWPNDLQPQAYKLHICDRISWRLDLSIPHGSQRRKTSSDVYLFIQNPVMDQSGCFKNPHGYWSLCPSGTTRLNVRQAYSLGIDHLPRLERIVHTAKYVYHPKKDVLKQMYEARGFKAESDEVSKMMGYPLPEHKELRLPKLKRRVTFSDLKTLRRTKYSYAQLNLDPQLFPKSRSSITSWMTKIVPLYIQSYDLRTTGYELQYDDLDIDPTYEEMPREIKAWYKDVDIRALYLLKSAD</sequence>
<dbReference type="OrthoDB" id="2953266at2759"/>
<evidence type="ECO:0000313" key="2">
    <source>
        <dbReference type="Proteomes" id="UP000054279"/>
    </source>
</evidence>